<reference evidence="2 3" key="1">
    <citation type="submission" date="2024-10" db="EMBL/GenBank/DDBJ databases">
        <title>The Natural Products Discovery Center: Release of the First 8490 Sequenced Strains for Exploring Actinobacteria Biosynthetic Diversity.</title>
        <authorList>
            <person name="Kalkreuter E."/>
            <person name="Kautsar S.A."/>
            <person name="Yang D."/>
            <person name="Bader C.D."/>
            <person name="Teijaro C.N."/>
            <person name="Fluegel L."/>
            <person name="Davis C.M."/>
            <person name="Simpson J.R."/>
            <person name="Lauterbach L."/>
            <person name="Steele A.D."/>
            <person name="Gui C."/>
            <person name="Meng S."/>
            <person name="Li G."/>
            <person name="Viehrig K."/>
            <person name="Ye F."/>
            <person name="Su P."/>
            <person name="Kiefer A.F."/>
            <person name="Nichols A."/>
            <person name="Cepeda A.J."/>
            <person name="Yan W."/>
            <person name="Fan B."/>
            <person name="Jiang Y."/>
            <person name="Adhikari A."/>
            <person name="Zheng C.-J."/>
            <person name="Schuster L."/>
            <person name="Cowan T.M."/>
            <person name="Smanski M.J."/>
            <person name="Chevrette M.G."/>
            <person name="De Carvalho L.P.S."/>
            <person name="Shen B."/>
        </authorList>
    </citation>
    <scope>NUCLEOTIDE SEQUENCE [LARGE SCALE GENOMIC DNA]</scope>
    <source>
        <strain evidence="2 3">NPDC019275</strain>
    </source>
</reference>
<evidence type="ECO:0000313" key="3">
    <source>
        <dbReference type="Proteomes" id="UP001611415"/>
    </source>
</evidence>
<accession>A0ABW7X1E2</accession>
<keyword evidence="3" id="KW-1185">Reference proteome</keyword>
<proteinExistence type="predicted"/>
<name>A0ABW7X1E2_9NOCA</name>
<keyword evidence="1" id="KW-1133">Transmembrane helix</keyword>
<evidence type="ECO:0000313" key="2">
    <source>
        <dbReference type="EMBL" id="MFI2474834.1"/>
    </source>
</evidence>
<dbReference type="EMBL" id="JBIRYO010000008">
    <property type="protein sequence ID" value="MFI2474834.1"/>
    <property type="molecule type" value="Genomic_DNA"/>
</dbReference>
<sequence length="188" mass="19451">MTARPSAGKRSTAQRTVQAPVSMILVAAAGVLLLAATVTFGTLWAVARGDLATRDTAAADQRQAEQVATDYAVGASTIDYQDFTAWVGRLKASTTAELAAKFDTTAPALRDLVTTMRWTSTATPDAAKVMSDNGGVYVVNVFLTVASTSGQTPGGGQTTVSYKITVNKSAGWKITDVGSDNPVGATTK</sequence>
<protein>
    <recommendedName>
        <fullName evidence="4">Mce-associated membrane protein</fullName>
    </recommendedName>
</protein>
<dbReference type="Proteomes" id="UP001611415">
    <property type="component" value="Unassembled WGS sequence"/>
</dbReference>
<evidence type="ECO:0008006" key="4">
    <source>
        <dbReference type="Google" id="ProtNLM"/>
    </source>
</evidence>
<feature type="transmembrane region" description="Helical" evidence="1">
    <location>
        <begin position="21"/>
        <end position="46"/>
    </location>
</feature>
<gene>
    <name evidence="2" type="ORF">ACH49W_15775</name>
</gene>
<organism evidence="2 3">
    <name type="scientific">Nocardia xishanensis</name>
    <dbReference type="NCBI Taxonomy" id="238964"/>
    <lineage>
        <taxon>Bacteria</taxon>
        <taxon>Bacillati</taxon>
        <taxon>Actinomycetota</taxon>
        <taxon>Actinomycetes</taxon>
        <taxon>Mycobacteriales</taxon>
        <taxon>Nocardiaceae</taxon>
        <taxon>Nocardia</taxon>
    </lineage>
</organism>
<keyword evidence="1" id="KW-0812">Transmembrane</keyword>
<dbReference type="RefSeq" id="WP_364827254.1">
    <property type="nucleotide sequence ID" value="NZ_JBFAYM010000025.1"/>
</dbReference>
<comment type="caution">
    <text evidence="2">The sequence shown here is derived from an EMBL/GenBank/DDBJ whole genome shotgun (WGS) entry which is preliminary data.</text>
</comment>
<evidence type="ECO:0000256" key="1">
    <source>
        <dbReference type="SAM" id="Phobius"/>
    </source>
</evidence>
<keyword evidence="1" id="KW-0472">Membrane</keyword>